<evidence type="ECO:0008006" key="3">
    <source>
        <dbReference type="Google" id="ProtNLM"/>
    </source>
</evidence>
<dbReference type="HOGENOM" id="CLU_1614081_0_0_1"/>
<dbReference type="EnsemblProtists" id="PYU1_T009844">
    <property type="protein sequence ID" value="PYU1_T009844"/>
    <property type="gene ID" value="PYU1_G009826"/>
</dbReference>
<reference evidence="2" key="1">
    <citation type="journal article" date="2010" name="Genome Biol.">
        <title>Genome sequence of the necrotrophic plant pathogen Pythium ultimum reveals original pathogenicity mechanisms and effector repertoire.</title>
        <authorList>
            <person name="Levesque C.A."/>
            <person name="Brouwer H."/>
            <person name="Cano L."/>
            <person name="Hamilton J.P."/>
            <person name="Holt C."/>
            <person name="Huitema E."/>
            <person name="Raffaele S."/>
            <person name="Robideau G.P."/>
            <person name="Thines M."/>
            <person name="Win J."/>
            <person name="Zerillo M.M."/>
            <person name="Beakes G.W."/>
            <person name="Boore J.L."/>
            <person name="Busam D."/>
            <person name="Dumas B."/>
            <person name="Ferriera S."/>
            <person name="Fuerstenberg S.I."/>
            <person name="Gachon C.M."/>
            <person name="Gaulin E."/>
            <person name="Govers F."/>
            <person name="Grenville-Briggs L."/>
            <person name="Horner N."/>
            <person name="Hostetler J."/>
            <person name="Jiang R.H."/>
            <person name="Johnson J."/>
            <person name="Krajaejun T."/>
            <person name="Lin H."/>
            <person name="Meijer H.J."/>
            <person name="Moore B."/>
            <person name="Morris P."/>
            <person name="Phuntmart V."/>
            <person name="Puiu D."/>
            <person name="Shetty J."/>
            <person name="Stajich J.E."/>
            <person name="Tripathy S."/>
            <person name="Wawra S."/>
            <person name="van West P."/>
            <person name="Whitty B.R."/>
            <person name="Coutinho P.M."/>
            <person name="Henrissat B."/>
            <person name="Martin F."/>
            <person name="Thomas P.D."/>
            <person name="Tyler B.M."/>
            <person name="De Vries R.P."/>
            <person name="Kamoun S."/>
            <person name="Yandell M."/>
            <person name="Tisserat N."/>
            <person name="Buell C.R."/>
        </authorList>
    </citation>
    <scope>NUCLEOTIDE SEQUENCE</scope>
    <source>
        <strain evidence="2">DAOM:BR144</strain>
    </source>
</reference>
<protein>
    <recommendedName>
        <fullName evidence="3">PX domain-containing protein</fullName>
    </recommendedName>
</protein>
<dbReference type="AlphaFoldDB" id="K3WXZ6"/>
<dbReference type="InterPro" id="IPR036871">
    <property type="entry name" value="PX_dom_sf"/>
</dbReference>
<evidence type="ECO:0000313" key="1">
    <source>
        <dbReference type="EnsemblProtists" id="PYU1_T009844"/>
    </source>
</evidence>
<dbReference type="Gene3D" id="3.30.1520.10">
    <property type="entry name" value="Phox-like domain"/>
    <property type="match status" value="1"/>
</dbReference>
<name>K3WXZ6_GLOUD</name>
<dbReference type="GO" id="GO:0035091">
    <property type="term" value="F:phosphatidylinositol binding"/>
    <property type="evidence" value="ECO:0007669"/>
    <property type="project" value="InterPro"/>
</dbReference>
<proteinExistence type="predicted"/>
<accession>K3WXZ6</accession>
<dbReference type="OMA" id="RCEKENC"/>
<dbReference type="eggNOG" id="ENOG502S17X">
    <property type="taxonomic scope" value="Eukaryota"/>
</dbReference>
<dbReference type="SUPFAM" id="SSF64268">
    <property type="entry name" value="PX domain"/>
    <property type="match status" value="1"/>
</dbReference>
<organism evidence="1 2">
    <name type="scientific">Globisporangium ultimum (strain ATCC 200006 / CBS 805.95 / DAOM BR144)</name>
    <name type="common">Pythium ultimum</name>
    <dbReference type="NCBI Taxonomy" id="431595"/>
    <lineage>
        <taxon>Eukaryota</taxon>
        <taxon>Sar</taxon>
        <taxon>Stramenopiles</taxon>
        <taxon>Oomycota</taxon>
        <taxon>Peronosporomycetes</taxon>
        <taxon>Pythiales</taxon>
        <taxon>Pythiaceae</taxon>
        <taxon>Globisporangium</taxon>
    </lineage>
</organism>
<reference evidence="2" key="2">
    <citation type="submission" date="2010-04" db="EMBL/GenBank/DDBJ databases">
        <authorList>
            <person name="Buell R."/>
            <person name="Hamilton J."/>
            <person name="Hostetler J."/>
        </authorList>
    </citation>
    <scope>NUCLEOTIDE SEQUENCE [LARGE SCALE GENOMIC DNA]</scope>
    <source>
        <strain evidence="2">DAOM:BR144</strain>
    </source>
</reference>
<sequence length="162" mass="18621">MLPTSIMLNAVHTSVVNTRKEDGHTDYAIRVQTDAYDQGEIVYRRFSAFLQLQRLACRHFQDTTYCCGGEKNCLLATFLEPVFTATEFPVMQGRFLGKNSKNVVRERVLFLNAFLLELEEALNKCPPIVMNRCEKENCKLTKLIKSFYGCVEMNRPSHSRSL</sequence>
<evidence type="ECO:0000313" key="2">
    <source>
        <dbReference type="Proteomes" id="UP000019132"/>
    </source>
</evidence>
<dbReference type="EMBL" id="GL376624">
    <property type="status" value="NOT_ANNOTATED_CDS"/>
    <property type="molecule type" value="Genomic_DNA"/>
</dbReference>
<reference evidence="1" key="3">
    <citation type="submission" date="2015-02" db="UniProtKB">
        <authorList>
            <consortium name="EnsemblProtists"/>
        </authorList>
    </citation>
    <scope>IDENTIFICATION</scope>
    <source>
        <strain evidence="1">DAOM BR144</strain>
    </source>
</reference>
<dbReference type="VEuPathDB" id="FungiDB:PYU1_G009826"/>
<dbReference type="InParanoid" id="K3WXZ6"/>
<dbReference type="Proteomes" id="UP000019132">
    <property type="component" value="Unassembled WGS sequence"/>
</dbReference>
<keyword evidence="2" id="KW-1185">Reference proteome</keyword>